<dbReference type="InterPro" id="IPR052917">
    <property type="entry name" value="Stress-Dev_Protein"/>
</dbReference>
<reference evidence="2 3" key="1">
    <citation type="submission" date="2020-09" db="EMBL/GenBank/DDBJ databases">
        <title>Roseomonas.</title>
        <authorList>
            <person name="Zhu W."/>
        </authorList>
    </citation>
    <scope>NUCLEOTIDE SEQUENCE [LARGE SCALE GENOMIC DNA]</scope>
    <source>
        <strain evidence="2 3">1311</strain>
    </source>
</reference>
<dbReference type="InterPro" id="IPR038725">
    <property type="entry name" value="YdaG_split_barrel_FMN-bd"/>
</dbReference>
<evidence type="ECO:0000313" key="2">
    <source>
        <dbReference type="EMBL" id="MBO1075250.1"/>
    </source>
</evidence>
<dbReference type="Gene3D" id="2.30.110.10">
    <property type="entry name" value="Electron Transport, Fmn-binding Protein, Chain A"/>
    <property type="match status" value="1"/>
</dbReference>
<dbReference type="InterPro" id="IPR012349">
    <property type="entry name" value="Split_barrel_FMN-bd"/>
</dbReference>
<dbReference type="RefSeq" id="WP_207447351.1">
    <property type="nucleotide sequence ID" value="NZ_CP061091.1"/>
</dbReference>
<dbReference type="Proteomes" id="UP001518990">
    <property type="component" value="Unassembled WGS sequence"/>
</dbReference>
<dbReference type="PANTHER" id="PTHR34818">
    <property type="entry name" value="PROTEIN BLI-3"/>
    <property type="match status" value="1"/>
</dbReference>
<proteinExistence type="predicted"/>
<gene>
    <name evidence="2" type="ORF">IAI60_11585</name>
</gene>
<dbReference type="Pfam" id="PF16242">
    <property type="entry name" value="Pyrid_ox_like"/>
    <property type="match status" value="1"/>
</dbReference>
<evidence type="ECO:0000313" key="3">
    <source>
        <dbReference type="Proteomes" id="UP001518990"/>
    </source>
</evidence>
<comment type="caution">
    <text evidence="2">The sequence shown here is derived from an EMBL/GenBank/DDBJ whole genome shotgun (WGS) entry which is preliminary data.</text>
</comment>
<sequence>MPKLNLSDLSERMRRIDIAMLSTHAEDGSIASRPMSNNGDVEYDGHSYYFTWDQSHTVGEIRRNPKVSLTFQGDKAFAVAVEGMAEIIQDKEAFRAHWTPDLDRWFAQGIDTPGVVMIKVNASRLHYWNGEESGEIMP</sequence>
<dbReference type="SUPFAM" id="SSF50475">
    <property type="entry name" value="FMN-binding split barrel"/>
    <property type="match status" value="1"/>
</dbReference>
<evidence type="ECO:0000259" key="1">
    <source>
        <dbReference type="Pfam" id="PF16242"/>
    </source>
</evidence>
<accession>A0ABS3KCS5</accession>
<dbReference type="EMBL" id="JACTNF010000010">
    <property type="protein sequence ID" value="MBO1075250.1"/>
    <property type="molecule type" value="Genomic_DNA"/>
</dbReference>
<feature type="domain" description="General stress protein FMN-binding split barrel" evidence="1">
    <location>
        <begin position="7"/>
        <end position="132"/>
    </location>
</feature>
<keyword evidence="3" id="KW-1185">Reference proteome</keyword>
<dbReference type="PANTHER" id="PTHR34818:SF1">
    <property type="entry name" value="PROTEIN BLI-3"/>
    <property type="match status" value="1"/>
</dbReference>
<name>A0ABS3KCS5_9PROT</name>
<protein>
    <submittedName>
        <fullName evidence="2">Pyridoxamine 5'-phosphate oxidase family protein</fullName>
    </submittedName>
</protein>
<organism evidence="2 3">
    <name type="scientific">Roseomonas marmotae</name>
    <dbReference type="NCBI Taxonomy" id="2768161"/>
    <lineage>
        <taxon>Bacteria</taxon>
        <taxon>Pseudomonadati</taxon>
        <taxon>Pseudomonadota</taxon>
        <taxon>Alphaproteobacteria</taxon>
        <taxon>Acetobacterales</taxon>
        <taxon>Roseomonadaceae</taxon>
        <taxon>Roseomonas</taxon>
    </lineage>
</organism>